<evidence type="ECO:0000256" key="4">
    <source>
        <dbReference type="ARBA" id="ARBA00022692"/>
    </source>
</evidence>
<keyword evidence="3" id="KW-1003">Cell membrane</keyword>
<evidence type="ECO:0000256" key="2">
    <source>
        <dbReference type="ARBA" id="ARBA00022448"/>
    </source>
</evidence>
<dbReference type="GO" id="GO:0005886">
    <property type="term" value="C:plasma membrane"/>
    <property type="evidence" value="ECO:0007669"/>
    <property type="project" value="UniProtKB-SubCell"/>
</dbReference>
<dbReference type="Proteomes" id="UP000027178">
    <property type="component" value="Unassembled WGS sequence"/>
</dbReference>
<dbReference type="InterPro" id="IPR000515">
    <property type="entry name" value="MetI-like"/>
</dbReference>
<feature type="transmembrane region" description="Helical" evidence="7">
    <location>
        <begin position="103"/>
        <end position="123"/>
    </location>
</feature>
<evidence type="ECO:0000313" key="10">
    <source>
        <dbReference type="EMBL" id="KDN85271.1"/>
    </source>
</evidence>
<feature type="transmembrane region" description="Helical" evidence="7">
    <location>
        <begin position="269"/>
        <end position="289"/>
    </location>
</feature>
<keyword evidence="11" id="KW-1185">Reference proteome</keyword>
<dbReference type="SUPFAM" id="SSF161098">
    <property type="entry name" value="MetI-like"/>
    <property type="match status" value="1"/>
</dbReference>
<comment type="caution">
    <text evidence="10">The sequence shown here is derived from an EMBL/GenBank/DDBJ whole genome shotgun (WGS) entry which is preliminary data.</text>
</comment>
<dbReference type="OrthoDB" id="2063054at2"/>
<dbReference type="EMBL" id="JNBY01000085">
    <property type="protein sequence ID" value="KDN85271.1"/>
    <property type="molecule type" value="Genomic_DNA"/>
</dbReference>
<dbReference type="PANTHER" id="PTHR43744:SF12">
    <property type="entry name" value="ABC TRANSPORTER PERMEASE PROTEIN MG189-RELATED"/>
    <property type="match status" value="1"/>
</dbReference>
<evidence type="ECO:0000256" key="1">
    <source>
        <dbReference type="ARBA" id="ARBA00004651"/>
    </source>
</evidence>
<comment type="similarity">
    <text evidence="7">Belongs to the binding-protein-dependent transport system permease family.</text>
</comment>
<keyword evidence="2 7" id="KW-0813">Transport</keyword>
<comment type="subcellular location">
    <subcellularLocation>
        <location evidence="1 7">Cell membrane</location>
        <topology evidence="1 7">Multi-pass membrane protein</topology>
    </subcellularLocation>
</comment>
<name>A0A066Z4K5_9ACTN</name>
<keyword evidence="5 7" id="KW-1133">Transmembrane helix</keyword>
<dbReference type="PANTHER" id="PTHR43744">
    <property type="entry name" value="ABC TRANSPORTER PERMEASE PROTEIN MG189-RELATED-RELATED"/>
    <property type="match status" value="1"/>
</dbReference>
<feature type="compositionally biased region" description="Basic and acidic residues" evidence="8">
    <location>
        <begin position="11"/>
        <end position="29"/>
    </location>
</feature>
<dbReference type="PATRIC" id="fig|1348663.4.peg.2747"/>
<dbReference type="HOGENOM" id="CLU_016047_1_1_11"/>
<feature type="transmembrane region" description="Helical" evidence="7">
    <location>
        <begin position="169"/>
        <end position="188"/>
    </location>
</feature>
<keyword evidence="6 7" id="KW-0472">Membrane</keyword>
<organism evidence="10 11">
    <name type="scientific">Kitasatospora cheerisanensis KCTC 2395</name>
    <dbReference type="NCBI Taxonomy" id="1348663"/>
    <lineage>
        <taxon>Bacteria</taxon>
        <taxon>Bacillati</taxon>
        <taxon>Actinomycetota</taxon>
        <taxon>Actinomycetes</taxon>
        <taxon>Kitasatosporales</taxon>
        <taxon>Streptomycetaceae</taxon>
        <taxon>Kitasatospora</taxon>
    </lineage>
</organism>
<evidence type="ECO:0000256" key="6">
    <source>
        <dbReference type="ARBA" id="ARBA00023136"/>
    </source>
</evidence>
<reference evidence="10 11" key="1">
    <citation type="submission" date="2014-05" db="EMBL/GenBank/DDBJ databases">
        <title>Draft Genome Sequence of Kitasatospora cheerisanensis KCTC 2395.</title>
        <authorList>
            <person name="Nam D.H."/>
        </authorList>
    </citation>
    <scope>NUCLEOTIDE SEQUENCE [LARGE SCALE GENOMIC DNA]</scope>
    <source>
        <strain evidence="10 11">KCTC 2395</strain>
    </source>
</reference>
<proteinExistence type="inferred from homology"/>
<feature type="transmembrane region" description="Helical" evidence="7">
    <location>
        <begin position="209"/>
        <end position="231"/>
    </location>
</feature>
<evidence type="ECO:0000313" key="11">
    <source>
        <dbReference type="Proteomes" id="UP000027178"/>
    </source>
</evidence>
<feature type="domain" description="ABC transmembrane type-1" evidence="9">
    <location>
        <begin position="98"/>
        <end position="289"/>
    </location>
</feature>
<dbReference type="Gene3D" id="1.10.3720.10">
    <property type="entry name" value="MetI-like"/>
    <property type="match status" value="1"/>
</dbReference>
<keyword evidence="4 7" id="KW-0812">Transmembrane</keyword>
<evidence type="ECO:0000256" key="8">
    <source>
        <dbReference type="SAM" id="MobiDB-lite"/>
    </source>
</evidence>
<evidence type="ECO:0000259" key="9">
    <source>
        <dbReference type="PROSITE" id="PS50928"/>
    </source>
</evidence>
<protein>
    <submittedName>
        <fullName evidence="10">Sugar ABC transporter permease</fullName>
    </submittedName>
</protein>
<dbReference type="GO" id="GO:0055085">
    <property type="term" value="P:transmembrane transport"/>
    <property type="evidence" value="ECO:0007669"/>
    <property type="project" value="InterPro"/>
</dbReference>
<dbReference type="InterPro" id="IPR035906">
    <property type="entry name" value="MetI-like_sf"/>
</dbReference>
<dbReference type="AlphaFoldDB" id="A0A066Z4K5"/>
<dbReference type="Pfam" id="PF00528">
    <property type="entry name" value="BPD_transp_1"/>
    <property type="match status" value="1"/>
</dbReference>
<gene>
    <name evidence="10" type="ORF">KCH_28520</name>
</gene>
<feature type="transmembrane region" description="Helical" evidence="7">
    <location>
        <begin position="135"/>
        <end position="157"/>
    </location>
</feature>
<evidence type="ECO:0000256" key="3">
    <source>
        <dbReference type="ARBA" id="ARBA00022475"/>
    </source>
</evidence>
<accession>A0A066Z4K5</accession>
<dbReference type="CDD" id="cd06261">
    <property type="entry name" value="TM_PBP2"/>
    <property type="match status" value="1"/>
</dbReference>
<feature type="region of interest" description="Disordered" evidence="8">
    <location>
        <begin position="1"/>
        <end position="29"/>
    </location>
</feature>
<dbReference type="RefSeq" id="WP_035862931.1">
    <property type="nucleotide sequence ID" value="NZ_KK853997.1"/>
</dbReference>
<evidence type="ECO:0000256" key="5">
    <source>
        <dbReference type="ARBA" id="ARBA00022989"/>
    </source>
</evidence>
<dbReference type="PROSITE" id="PS50928">
    <property type="entry name" value="ABC_TM1"/>
    <property type="match status" value="1"/>
</dbReference>
<dbReference type="eggNOG" id="COG0395">
    <property type="taxonomic scope" value="Bacteria"/>
</dbReference>
<evidence type="ECO:0000256" key="7">
    <source>
        <dbReference type="RuleBase" id="RU363032"/>
    </source>
</evidence>
<sequence length="304" mass="32497">MAATLSTPSPREAKAAEQERPRSLFRRGAGDHDKAGPVAYVLLAIAAVVSLFPLYWTFVAASHTGERVAQSPPPMVPGGQLWKNISVAWDQADMGTALLNSTVVAGCVALSTVLFSTLAGFAFAKLRFRGRNALLTLVVATMTIPPQLSVIPLYRIITELDWGNHLQSVILPSLVAAFGVFFMRQFLSEALPFELIEAARVDGANSLRIIWHVVFPVARPAMAVLGMLVFVQSWNDFFWPFVVLTQQNPTVQVALSAIGGGSGHDINQAVIMTGALVGTLPLLLIFAVLGKHIVGGITSGAVKS</sequence>
<feature type="transmembrane region" description="Helical" evidence="7">
    <location>
        <begin position="35"/>
        <end position="56"/>
    </location>
</feature>